<proteinExistence type="predicted"/>
<gene>
    <name evidence="1" type="ORF">BSTOLATCC_MIC57233</name>
</gene>
<dbReference type="Proteomes" id="UP001162131">
    <property type="component" value="Unassembled WGS sequence"/>
</dbReference>
<sequence>MISYLVEIPFKLLLYLALNSQWNLLKNIDTDELIQGECYRNFQSNLELFSSPRVLWDDDRFRIKQRI</sequence>
<reference evidence="1" key="1">
    <citation type="submission" date="2021-09" db="EMBL/GenBank/DDBJ databases">
        <authorList>
            <consortium name="AG Swart"/>
            <person name="Singh M."/>
            <person name="Singh A."/>
            <person name="Seah K."/>
            <person name="Emmerich C."/>
        </authorList>
    </citation>
    <scope>NUCLEOTIDE SEQUENCE</scope>
    <source>
        <strain evidence="1">ATCC30299</strain>
    </source>
</reference>
<keyword evidence="2" id="KW-1185">Reference proteome</keyword>
<protein>
    <submittedName>
        <fullName evidence="1">Uncharacterized protein</fullName>
    </submittedName>
</protein>
<comment type="caution">
    <text evidence="1">The sequence shown here is derived from an EMBL/GenBank/DDBJ whole genome shotgun (WGS) entry which is preliminary data.</text>
</comment>
<evidence type="ECO:0000313" key="2">
    <source>
        <dbReference type="Proteomes" id="UP001162131"/>
    </source>
</evidence>
<dbReference type="EMBL" id="CAJZBQ010000055">
    <property type="protein sequence ID" value="CAG9332755.1"/>
    <property type="molecule type" value="Genomic_DNA"/>
</dbReference>
<accession>A0AAU9K6P9</accession>
<dbReference type="AlphaFoldDB" id="A0AAU9K6P9"/>
<name>A0AAU9K6P9_9CILI</name>
<organism evidence="1 2">
    <name type="scientific">Blepharisma stoltei</name>
    <dbReference type="NCBI Taxonomy" id="1481888"/>
    <lineage>
        <taxon>Eukaryota</taxon>
        <taxon>Sar</taxon>
        <taxon>Alveolata</taxon>
        <taxon>Ciliophora</taxon>
        <taxon>Postciliodesmatophora</taxon>
        <taxon>Heterotrichea</taxon>
        <taxon>Heterotrichida</taxon>
        <taxon>Blepharismidae</taxon>
        <taxon>Blepharisma</taxon>
    </lineage>
</organism>
<evidence type="ECO:0000313" key="1">
    <source>
        <dbReference type="EMBL" id="CAG9332755.1"/>
    </source>
</evidence>